<keyword evidence="3" id="KW-1185">Reference proteome</keyword>
<reference evidence="3" key="1">
    <citation type="submission" date="2016-10" db="EMBL/GenBank/DDBJ databases">
        <authorList>
            <person name="Varghese N."/>
            <person name="Submissions S."/>
        </authorList>
    </citation>
    <scope>NUCLEOTIDE SEQUENCE [LARGE SCALE GENOMIC DNA]</scope>
    <source>
        <strain evidence="3">DSM 241</strain>
    </source>
</reference>
<dbReference type="OrthoDB" id="9770715at2"/>
<dbReference type="SUPFAM" id="SSF109604">
    <property type="entry name" value="HD-domain/PDEase-like"/>
    <property type="match status" value="1"/>
</dbReference>
<dbReference type="CDD" id="cd00077">
    <property type="entry name" value="HDc"/>
    <property type="match status" value="1"/>
</dbReference>
<accession>A0A1H7IMQ1</accession>
<dbReference type="Gene3D" id="1.10.3210.10">
    <property type="entry name" value="Hypothetical protein af1432"/>
    <property type="match status" value="1"/>
</dbReference>
<name>A0A1H7IMQ1_9GAMM</name>
<dbReference type="PANTHER" id="PTHR33525:SF3">
    <property type="entry name" value="RIBONUCLEASE Y"/>
    <property type="match status" value="1"/>
</dbReference>
<evidence type="ECO:0000313" key="3">
    <source>
        <dbReference type="Proteomes" id="UP000199256"/>
    </source>
</evidence>
<dbReference type="NCBIfam" id="TIGR00277">
    <property type="entry name" value="HDIG"/>
    <property type="match status" value="1"/>
</dbReference>
<proteinExistence type="predicted"/>
<evidence type="ECO:0000259" key="1">
    <source>
        <dbReference type="PROSITE" id="PS51833"/>
    </source>
</evidence>
<dbReference type="Proteomes" id="UP000199256">
    <property type="component" value="Unassembled WGS sequence"/>
</dbReference>
<dbReference type="EMBL" id="FOAA01000003">
    <property type="protein sequence ID" value="SEK62025.1"/>
    <property type="molecule type" value="Genomic_DNA"/>
</dbReference>
<organism evidence="2 3">
    <name type="scientific">Ectothiorhodospira marina</name>
    <dbReference type="NCBI Taxonomy" id="1396821"/>
    <lineage>
        <taxon>Bacteria</taxon>
        <taxon>Pseudomonadati</taxon>
        <taxon>Pseudomonadota</taxon>
        <taxon>Gammaproteobacteria</taxon>
        <taxon>Chromatiales</taxon>
        <taxon>Ectothiorhodospiraceae</taxon>
        <taxon>Ectothiorhodospira</taxon>
    </lineage>
</organism>
<dbReference type="RefSeq" id="WP_090251505.1">
    <property type="nucleotide sequence ID" value="NZ_FOAA01000003.1"/>
</dbReference>
<dbReference type="InterPro" id="IPR052340">
    <property type="entry name" value="RNase_Y/CdgJ"/>
</dbReference>
<dbReference type="STRING" id="1396821.SAMN05444515_103154"/>
<dbReference type="InterPro" id="IPR003607">
    <property type="entry name" value="HD/PDEase_dom"/>
</dbReference>
<protein>
    <submittedName>
        <fullName evidence="2">HDIG domain-containing protein</fullName>
    </submittedName>
</protein>
<gene>
    <name evidence="2" type="ORF">SAMN05444515_103154</name>
</gene>
<dbReference type="InterPro" id="IPR006675">
    <property type="entry name" value="HDIG_dom"/>
</dbReference>
<dbReference type="PROSITE" id="PS51833">
    <property type="entry name" value="HDOD"/>
    <property type="match status" value="1"/>
</dbReference>
<dbReference type="InterPro" id="IPR013976">
    <property type="entry name" value="HDOD"/>
</dbReference>
<dbReference type="PANTHER" id="PTHR33525">
    <property type="match status" value="1"/>
</dbReference>
<evidence type="ECO:0000313" key="2">
    <source>
        <dbReference type="EMBL" id="SEK62025.1"/>
    </source>
</evidence>
<feature type="domain" description="HDOD" evidence="1">
    <location>
        <begin position="15"/>
        <end position="212"/>
    </location>
</feature>
<dbReference type="Pfam" id="PF08668">
    <property type="entry name" value="HDOD"/>
    <property type="match status" value="1"/>
</dbReference>
<sequence>MSLSIEKLVEQGSGLVSLPAVASRLNAMVDDDESTAADIGQVISQDPALTIRLLQVANSPFYGLSHRIDTITRAVQVIGTRQIRDLVLATTVTKAFDGIPNDLMSMEDFWRHSIYCGLVARLLSEDLKMRDGETMFIAGLLHDIGRLLIFNREPDEAHEAFLLGLQNAGRMPPQKAERDVLGYDHAQVGGELAAHWHLPEKLLACIRYHHEPTAAKEHQTAVALVHIANTVAHMAEVDTRDPRDAPPIQPEAWERSGLDPSVLPSIIDRAQHQVVEVEALILDHG</sequence>
<dbReference type="AlphaFoldDB" id="A0A1H7IMQ1"/>